<dbReference type="OrthoDB" id="9802177at2"/>
<comment type="caution">
    <text evidence="1">The sequence shown here is derived from an EMBL/GenBank/DDBJ whole genome shotgun (WGS) entry which is preliminary data.</text>
</comment>
<evidence type="ECO:0000313" key="1">
    <source>
        <dbReference type="EMBL" id="PKD45170.1"/>
    </source>
</evidence>
<dbReference type="RefSeq" id="WP_101072704.1">
    <property type="nucleotide sequence ID" value="NZ_PISP01000001.1"/>
</dbReference>
<keyword evidence="2" id="KW-1185">Reference proteome</keyword>
<proteinExistence type="predicted"/>
<gene>
    <name evidence="1" type="ORF">CWD77_06875</name>
</gene>
<dbReference type="EMBL" id="PISP01000001">
    <property type="protein sequence ID" value="PKD45170.1"/>
    <property type="molecule type" value="Genomic_DNA"/>
</dbReference>
<sequence length="409" mass="46165">MKYVIFLVLLALVPGLLIAQDESKYDLNFSGFISYESIFDTRQTVSAREGDVLIFPSRVLEDLNGDDINAQPNFNMFAIHSRLKADVSGPDIFGAQSSALLELDFLGNSDPVISLVRLRHSIIKLDWDKSSLLFGQYWHPMFVTSSFPEVSSWGGGAPFAAFSRNPQIRFTYDLSDNFTAAFIALTQRDFSTTGPNGGSPDYLRNSAIPEMNLHLVYQNKGWNLGTVVGYKVIKPRLANLNGEKLDETLGSWHTNGYIRKDWSDLTVKIQGLYGQNMHNFLMMGGYGEFINNQNNEITYKNSEIISFWTEWLYRNGDLTYSVFGGYSENLGFTDIPGSNDSVNFYGRGSDIDYTYRFSPRLTLEVEKFQIMGEIMYSVAAYGSTQPDGTVSDTEDANNVRFQLHLKYSF</sequence>
<dbReference type="AlphaFoldDB" id="A0A2N0VLV7"/>
<dbReference type="SUPFAM" id="SSF56935">
    <property type="entry name" value="Porins"/>
    <property type="match status" value="1"/>
</dbReference>
<evidence type="ECO:0008006" key="3">
    <source>
        <dbReference type="Google" id="ProtNLM"/>
    </source>
</evidence>
<organism evidence="1 2">
    <name type="scientific">Rhodohalobacter barkolensis</name>
    <dbReference type="NCBI Taxonomy" id="2053187"/>
    <lineage>
        <taxon>Bacteria</taxon>
        <taxon>Pseudomonadati</taxon>
        <taxon>Balneolota</taxon>
        <taxon>Balneolia</taxon>
        <taxon>Balneolales</taxon>
        <taxon>Balneolaceae</taxon>
        <taxon>Rhodohalobacter</taxon>
    </lineage>
</organism>
<accession>A0A2N0VLV7</accession>
<evidence type="ECO:0000313" key="2">
    <source>
        <dbReference type="Proteomes" id="UP000233398"/>
    </source>
</evidence>
<reference evidence="1 2" key="1">
    <citation type="submission" date="2017-11" db="EMBL/GenBank/DDBJ databases">
        <title>Rhodohalobacter 15182 sp. nov., isolated from a salt lake.</title>
        <authorList>
            <person name="Han S."/>
        </authorList>
    </citation>
    <scope>NUCLEOTIDE SEQUENCE [LARGE SCALE GENOMIC DNA]</scope>
    <source>
        <strain evidence="1 2">15182</strain>
    </source>
</reference>
<dbReference type="Proteomes" id="UP000233398">
    <property type="component" value="Unassembled WGS sequence"/>
</dbReference>
<name>A0A2N0VLV7_9BACT</name>
<protein>
    <recommendedName>
        <fullName evidence="3">Porin</fullName>
    </recommendedName>
</protein>